<accession>A0AAD7G803</accession>
<comment type="caution">
    <text evidence="1">The sequence shown here is derived from an EMBL/GenBank/DDBJ whole genome shotgun (WGS) entry which is preliminary data.</text>
</comment>
<keyword evidence="2" id="KW-1185">Reference proteome</keyword>
<organism evidence="1 2">
    <name type="scientific">Mycena rosella</name>
    <name type="common">Pink bonnet</name>
    <name type="synonym">Agaricus rosellus</name>
    <dbReference type="NCBI Taxonomy" id="1033263"/>
    <lineage>
        <taxon>Eukaryota</taxon>
        <taxon>Fungi</taxon>
        <taxon>Dikarya</taxon>
        <taxon>Basidiomycota</taxon>
        <taxon>Agaricomycotina</taxon>
        <taxon>Agaricomycetes</taxon>
        <taxon>Agaricomycetidae</taxon>
        <taxon>Agaricales</taxon>
        <taxon>Marasmiineae</taxon>
        <taxon>Mycenaceae</taxon>
        <taxon>Mycena</taxon>
    </lineage>
</organism>
<dbReference type="Proteomes" id="UP001221757">
    <property type="component" value="Unassembled WGS sequence"/>
</dbReference>
<dbReference type="AlphaFoldDB" id="A0AAD7G803"/>
<evidence type="ECO:0000313" key="2">
    <source>
        <dbReference type="Proteomes" id="UP001221757"/>
    </source>
</evidence>
<gene>
    <name evidence="1" type="ORF">B0H17DRAFT_1142387</name>
</gene>
<name>A0AAD7G803_MYCRO</name>
<evidence type="ECO:0000313" key="1">
    <source>
        <dbReference type="EMBL" id="KAJ7668834.1"/>
    </source>
</evidence>
<protein>
    <submittedName>
        <fullName evidence="1">Uncharacterized protein</fullName>
    </submittedName>
</protein>
<dbReference type="EMBL" id="JARKIE010000193">
    <property type="protein sequence ID" value="KAJ7668834.1"/>
    <property type="molecule type" value="Genomic_DNA"/>
</dbReference>
<proteinExistence type="predicted"/>
<sequence length="142" mass="15983">MNWRGWPGTVSIAYLGVLTKLNSPHSQNITKIGEFKVEVDQRLWAKHTECYNKPSNPVTGPDISITTGPGASKDAWSARFLPSISAPVRGRGAARATIRLIRRDVKDVKGTRFVECRRRRKDCRVERRVQRCHGGELSDILT</sequence>
<reference evidence="1" key="1">
    <citation type="submission" date="2023-03" db="EMBL/GenBank/DDBJ databases">
        <title>Massive genome expansion in bonnet fungi (Mycena s.s.) driven by repeated elements and novel gene families across ecological guilds.</title>
        <authorList>
            <consortium name="Lawrence Berkeley National Laboratory"/>
            <person name="Harder C.B."/>
            <person name="Miyauchi S."/>
            <person name="Viragh M."/>
            <person name="Kuo A."/>
            <person name="Thoen E."/>
            <person name="Andreopoulos B."/>
            <person name="Lu D."/>
            <person name="Skrede I."/>
            <person name="Drula E."/>
            <person name="Henrissat B."/>
            <person name="Morin E."/>
            <person name="Kohler A."/>
            <person name="Barry K."/>
            <person name="LaButti K."/>
            <person name="Morin E."/>
            <person name="Salamov A."/>
            <person name="Lipzen A."/>
            <person name="Mereny Z."/>
            <person name="Hegedus B."/>
            <person name="Baldrian P."/>
            <person name="Stursova M."/>
            <person name="Weitz H."/>
            <person name="Taylor A."/>
            <person name="Grigoriev I.V."/>
            <person name="Nagy L.G."/>
            <person name="Martin F."/>
            <person name="Kauserud H."/>
        </authorList>
    </citation>
    <scope>NUCLEOTIDE SEQUENCE</scope>
    <source>
        <strain evidence="1">CBHHK067</strain>
    </source>
</reference>